<dbReference type="AlphaFoldDB" id="A0A8S2FZB9"/>
<evidence type="ECO:0000256" key="1">
    <source>
        <dbReference type="ARBA" id="ARBA00022536"/>
    </source>
</evidence>
<evidence type="ECO:0000313" key="7">
    <source>
        <dbReference type="EMBL" id="CAF4402111.1"/>
    </source>
</evidence>
<dbReference type="Pfam" id="PF02210">
    <property type="entry name" value="Laminin_G_2"/>
    <property type="match status" value="1"/>
</dbReference>
<comment type="caution">
    <text evidence="2">Lacks conserved residue(s) required for the propagation of feature annotation.</text>
</comment>
<feature type="domain" description="F5/8 type C" evidence="4">
    <location>
        <begin position="49"/>
        <end position="191"/>
    </location>
</feature>
<dbReference type="InterPro" id="IPR000421">
    <property type="entry name" value="FA58C"/>
</dbReference>
<dbReference type="InterPro" id="IPR001791">
    <property type="entry name" value="Laminin_G"/>
</dbReference>
<feature type="transmembrane region" description="Helical" evidence="3">
    <location>
        <begin position="12"/>
        <end position="35"/>
    </location>
</feature>
<dbReference type="PANTHER" id="PTHR24543">
    <property type="entry name" value="MULTICOPPER OXIDASE-RELATED"/>
    <property type="match status" value="1"/>
</dbReference>
<dbReference type="SUPFAM" id="SSF49785">
    <property type="entry name" value="Galactose-binding domain-like"/>
    <property type="match status" value="1"/>
</dbReference>
<dbReference type="Proteomes" id="UP000682733">
    <property type="component" value="Unassembled WGS sequence"/>
</dbReference>
<evidence type="ECO:0000259" key="5">
    <source>
        <dbReference type="PROSITE" id="PS50025"/>
    </source>
</evidence>
<keyword evidence="3" id="KW-0812">Transmembrane</keyword>
<evidence type="ECO:0000313" key="8">
    <source>
        <dbReference type="Proteomes" id="UP000677228"/>
    </source>
</evidence>
<dbReference type="PROSITE" id="PS50025">
    <property type="entry name" value="LAM_G_DOMAIN"/>
    <property type="match status" value="1"/>
</dbReference>
<dbReference type="CDD" id="cd00110">
    <property type="entry name" value="LamG"/>
    <property type="match status" value="1"/>
</dbReference>
<dbReference type="PANTHER" id="PTHR24543:SF334">
    <property type="entry name" value="F5_8 TYPE C DOMAIN-CONTAINING PROTEIN"/>
    <property type="match status" value="1"/>
</dbReference>
<evidence type="ECO:0000256" key="3">
    <source>
        <dbReference type="SAM" id="Phobius"/>
    </source>
</evidence>
<dbReference type="Pfam" id="PF00754">
    <property type="entry name" value="F5_F8_type_C"/>
    <property type="match status" value="1"/>
</dbReference>
<dbReference type="PROSITE" id="PS50022">
    <property type="entry name" value="FA58C_3"/>
    <property type="match status" value="1"/>
</dbReference>
<dbReference type="Gene3D" id="2.60.120.260">
    <property type="entry name" value="Galactose-binding domain-like"/>
    <property type="match status" value="1"/>
</dbReference>
<evidence type="ECO:0000259" key="4">
    <source>
        <dbReference type="PROSITE" id="PS50022"/>
    </source>
</evidence>
<accession>A0A8S2FZB9</accession>
<keyword evidence="3" id="KW-1133">Transmembrane helix</keyword>
<evidence type="ECO:0000256" key="2">
    <source>
        <dbReference type="PROSITE-ProRule" id="PRU00122"/>
    </source>
</evidence>
<dbReference type="PROSITE" id="PS01286">
    <property type="entry name" value="FA58C_2"/>
    <property type="match status" value="1"/>
</dbReference>
<keyword evidence="3" id="KW-0472">Membrane</keyword>
<evidence type="ECO:0000313" key="6">
    <source>
        <dbReference type="EMBL" id="CAF1595924.1"/>
    </source>
</evidence>
<feature type="non-terminal residue" evidence="6">
    <location>
        <position position="268"/>
    </location>
</feature>
<gene>
    <name evidence="6" type="ORF">OVA965_LOCUS41817</name>
    <name evidence="7" type="ORF">TMI583_LOCUS43553</name>
</gene>
<dbReference type="EMBL" id="CAJOBA010073006">
    <property type="protein sequence ID" value="CAF4402111.1"/>
    <property type="molecule type" value="Genomic_DNA"/>
</dbReference>
<dbReference type="CDD" id="cd00057">
    <property type="entry name" value="FA58C"/>
    <property type="match status" value="1"/>
</dbReference>
<feature type="domain" description="Laminin G" evidence="5">
    <location>
        <begin position="195"/>
        <end position="268"/>
    </location>
</feature>
<feature type="non-terminal residue" evidence="6">
    <location>
        <position position="1"/>
    </location>
</feature>
<reference evidence="6" key="1">
    <citation type="submission" date="2021-02" db="EMBL/GenBank/DDBJ databases">
        <authorList>
            <person name="Nowell W R."/>
        </authorList>
    </citation>
    <scope>NUCLEOTIDE SEQUENCE</scope>
</reference>
<comment type="caution">
    <text evidence="6">The sequence shown here is derived from an EMBL/GenBank/DDBJ whole genome shotgun (WGS) entry which is preliminary data.</text>
</comment>
<protein>
    <recommendedName>
        <fullName evidence="9">F5/8 type C domain-containing protein</fullName>
    </recommendedName>
</protein>
<dbReference type="EMBL" id="CAJNOK010049422">
    <property type="protein sequence ID" value="CAF1595924.1"/>
    <property type="molecule type" value="Genomic_DNA"/>
</dbReference>
<dbReference type="Gene3D" id="2.60.120.200">
    <property type="match status" value="1"/>
</dbReference>
<dbReference type="InterPro" id="IPR013320">
    <property type="entry name" value="ConA-like_dom_sf"/>
</dbReference>
<dbReference type="Proteomes" id="UP000677228">
    <property type="component" value="Unassembled WGS sequence"/>
</dbReference>
<dbReference type="FunFam" id="2.60.120.260:FF:000016">
    <property type="entry name" value="Contactin-associated protein-like 4 isoform 1"/>
    <property type="match status" value="1"/>
</dbReference>
<name>A0A8S2FZB9_9BILA</name>
<evidence type="ECO:0008006" key="9">
    <source>
        <dbReference type="Google" id="ProtNLM"/>
    </source>
</evidence>
<proteinExistence type="predicted"/>
<dbReference type="InterPro" id="IPR008979">
    <property type="entry name" value="Galactose-bd-like_sf"/>
</dbReference>
<dbReference type="SUPFAM" id="SSF49899">
    <property type="entry name" value="Concanavalin A-like lectins/glucanases"/>
    <property type="match status" value="1"/>
</dbReference>
<organism evidence="6 8">
    <name type="scientific">Didymodactylos carnosus</name>
    <dbReference type="NCBI Taxonomy" id="1234261"/>
    <lineage>
        <taxon>Eukaryota</taxon>
        <taxon>Metazoa</taxon>
        <taxon>Spiralia</taxon>
        <taxon>Gnathifera</taxon>
        <taxon>Rotifera</taxon>
        <taxon>Eurotatoria</taxon>
        <taxon>Bdelloidea</taxon>
        <taxon>Philodinida</taxon>
        <taxon>Philodinidae</taxon>
        <taxon>Didymodactylos</taxon>
    </lineage>
</organism>
<keyword evidence="1" id="KW-0245">EGF-like domain</keyword>
<sequence>KHFRVLEYKLIVFMSKSIVNFVIPFLAFILVYLVFYSEKIDAVVTYNPCPNPTAIGIESGGIPNSAFVASSFVQGREAYTARLNARYAYMDADQYLYIDLGRRFVVTAVATQGRRAAKEYVTVFNIMYSDNAHNWFYYTNQDKIIVNFVGNKNDNTPVTNYLKDPVVAQFIRFNPRQWKNFISLRVEVYGCVFDPVTYTFDGQTIAYYDATYAPLHNSQDELRLRFKTNFPNGLLFYAKGTQNNDYLSIELRNGSIYVGIDLGIVFQK</sequence>
<dbReference type="SMART" id="SM00231">
    <property type="entry name" value="FA58C"/>
    <property type="match status" value="1"/>
</dbReference>